<proteinExistence type="predicted"/>
<feature type="region of interest" description="Disordered" evidence="1">
    <location>
        <begin position="121"/>
        <end position="146"/>
    </location>
</feature>
<reference evidence="3" key="1">
    <citation type="submission" date="2022-10" db="EMBL/GenBank/DDBJ databases">
        <title>Genome assembly of Pristionchus species.</title>
        <authorList>
            <person name="Yoshida K."/>
            <person name="Sommer R.J."/>
        </authorList>
    </citation>
    <scope>NUCLEOTIDE SEQUENCE [LARGE SCALE GENOMIC DNA]</scope>
    <source>
        <strain evidence="3">RS5460</strain>
    </source>
</reference>
<evidence type="ECO:0000313" key="2">
    <source>
        <dbReference type="EMBL" id="GMR47658.1"/>
    </source>
</evidence>
<name>A0AAN5CNG1_9BILA</name>
<feature type="region of interest" description="Disordered" evidence="1">
    <location>
        <begin position="63"/>
        <end position="91"/>
    </location>
</feature>
<accession>A0AAN5CNG1</accession>
<evidence type="ECO:0000313" key="3">
    <source>
        <dbReference type="Proteomes" id="UP001328107"/>
    </source>
</evidence>
<keyword evidence="3" id="KW-1185">Reference proteome</keyword>
<feature type="compositionally biased region" description="Polar residues" evidence="1">
    <location>
        <begin position="66"/>
        <end position="91"/>
    </location>
</feature>
<gene>
    <name evidence="2" type="ORF">PMAYCL1PPCAC_17853</name>
</gene>
<dbReference type="AlphaFoldDB" id="A0AAN5CNG1"/>
<evidence type="ECO:0000256" key="1">
    <source>
        <dbReference type="SAM" id="MobiDB-lite"/>
    </source>
</evidence>
<dbReference type="Proteomes" id="UP001328107">
    <property type="component" value="Unassembled WGS sequence"/>
</dbReference>
<organism evidence="2 3">
    <name type="scientific">Pristionchus mayeri</name>
    <dbReference type="NCBI Taxonomy" id="1317129"/>
    <lineage>
        <taxon>Eukaryota</taxon>
        <taxon>Metazoa</taxon>
        <taxon>Ecdysozoa</taxon>
        <taxon>Nematoda</taxon>
        <taxon>Chromadorea</taxon>
        <taxon>Rhabditida</taxon>
        <taxon>Rhabditina</taxon>
        <taxon>Diplogasteromorpha</taxon>
        <taxon>Diplogasteroidea</taxon>
        <taxon>Neodiplogasteridae</taxon>
        <taxon>Pristionchus</taxon>
    </lineage>
</organism>
<dbReference type="EMBL" id="BTRK01000004">
    <property type="protein sequence ID" value="GMR47658.1"/>
    <property type="molecule type" value="Genomic_DNA"/>
</dbReference>
<comment type="caution">
    <text evidence="2">The sequence shown here is derived from an EMBL/GenBank/DDBJ whole genome shotgun (WGS) entry which is preliminary data.</text>
</comment>
<sequence length="146" mass="15253">MSTYPNRRSTIPFQATNEATVAPPSTSTVAAGTPIVPSFPSSQLPLTPAAPPALPLLPTIKKENKTTLPHPSSQPTLHSNLTAPASVGATSSHRYVRVVRPALGNRPVVARAGSAYMRKKPAAAVPDEIENNPPLSTAALSPKVEH</sequence>
<protein>
    <submittedName>
        <fullName evidence="2">Uncharacterized protein</fullName>
    </submittedName>
</protein>
<feature type="region of interest" description="Disordered" evidence="1">
    <location>
        <begin position="1"/>
        <end position="26"/>
    </location>
</feature>